<feature type="domain" description="Porphobilinogen deaminase N-terminal" evidence="9">
    <location>
        <begin position="6"/>
        <end position="207"/>
    </location>
</feature>
<dbReference type="Pfam" id="PF03900">
    <property type="entry name" value="Porphobil_deamC"/>
    <property type="match status" value="1"/>
</dbReference>
<keyword evidence="12" id="KW-1185">Reference proteome</keyword>
<evidence type="ECO:0000313" key="11">
    <source>
        <dbReference type="EMBL" id="MFC0261575.1"/>
    </source>
</evidence>
<comment type="similarity">
    <text evidence="3">Belongs to the HMBS family.</text>
</comment>
<dbReference type="RefSeq" id="WP_382386017.1">
    <property type="nucleotide sequence ID" value="NZ_JBHLWI010000004.1"/>
</dbReference>
<dbReference type="Proteomes" id="UP001589797">
    <property type="component" value="Unassembled WGS sequence"/>
</dbReference>
<dbReference type="EMBL" id="JBHLWI010000004">
    <property type="protein sequence ID" value="MFC0261575.1"/>
    <property type="molecule type" value="Genomic_DNA"/>
</dbReference>
<keyword evidence="5 11" id="KW-0808">Transferase</keyword>
<dbReference type="InterPro" id="IPR022417">
    <property type="entry name" value="Porphobilin_deaminase_N"/>
</dbReference>
<reference evidence="11 12" key="1">
    <citation type="submission" date="2024-09" db="EMBL/GenBank/DDBJ databases">
        <authorList>
            <person name="Sun Q."/>
            <person name="Mori K."/>
        </authorList>
    </citation>
    <scope>NUCLEOTIDE SEQUENCE [LARGE SCALE GENOMIC DNA]</scope>
    <source>
        <strain evidence="11 12">CCM 7650</strain>
    </source>
</reference>
<evidence type="ECO:0000256" key="4">
    <source>
        <dbReference type="ARBA" id="ARBA00011245"/>
    </source>
</evidence>
<evidence type="ECO:0000259" key="10">
    <source>
        <dbReference type="Pfam" id="PF03900"/>
    </source>
</evidence>
<comment type="caution">
    <text evidence="11">The sequence shown here is derived from an EMBL/GenBank/DDBJ whole genome shotgun (WGS) entry which is preliminary data.</text>
</comment>
<sequence>MNNKVVRIGTRGSKLALWQAYHVADLLKAKGQNSEIVIIETKGDKILDVSISKIGSKGVFTEELEEQLASGSIDIAVHSAKDMQSSLPEGFELIAFTEREKVNDIILSHHSDIDYQDASRPIVLGTSSTRRVSTLKHFYPHVKTVEVRGNLQTRIAKMESGICDALLLAYAGAHRMGYDELIRHELSLDEFTPAVGQGSVAIESSANLDPNLRHLIIDACHHVPTGYRLLAERSYLRVLEGGCSIPVFALADLEGDDLTLKGGIVSLDGAERIVHQVTGAPQEAEQLGVKLATLVLESGGDKILKSIKSELKK</sequence>
<keyword evidence="6" id="KW-0627">Porphyrin biosynthesis</keyword>
<evidence type="ECO:0000256" key="8">
    <source>
        <dbReference type="NCBIfam" id="TIGR00212"/>
    </source>
</evidence>
<evidence type="ECO:0000256" key="7">
    <source>
        <dbReference type="ARBA" id="ARBA00048169"/>
    </source>
</evidence>
<dbReference type="Gene3D" id="3.30.160.40">
    <property type="entry name" value="Porphobilinogen deaminase, C-terminal domain"/>
    <property type="match status" value="1"/>
</dbReference>
<comment type="pathway">
    <text evidence="2">Porphyrin-containing compound metabolism; protoporphyrin-IX biosynthesis; coproporphyrinogen-III from 5-aminolevulinate: step 2/4.</text>
</comment>
<comment type="subunit">
    <text evidence="4">Monomer.</text>
</comment>
<protein>
    <recommendedName>
        <fullName evidence="8">Hydroxymethylbilane synthase</fullName>
        <ecNumber evidence="8">2.5.1.61</ecNumber>
    </recommendedName>
</protein>
<dbReference type="PANTHER" id="PTHR11557">
    <property type="entry name" value="PORPHOBILINOGEN DEAMINASE"/>
    <property type="match status" value="1"/>
</dbReference>
<name>A0ABV6FNY5_9BACT</name>
<evidence type="ECO:0000256" key="6">
    <source>
        <dbReference type="ARBA" id="ARBA00023244"/>
    </source>
</evidence>
<dbReference type="SUPFAM" id="SSF54782">
    <property type="entry name" value="Porphobilinogen deaminase (hydroxymethylbilane synthase), C-terminal domain"/>
    <property type="match status" value="1"/>
</dbReference>
<dbReference type="NCBIfam" id="TIGR00212">
    <property type="entry name" value="hemC"/>
    <property type="match status" value="1"/>
</dbReference>
<dbReference type="PRINTS" id="PR00151">
    <property type="entry name" value="PORPHBDMNASE"/>
</dbReference>
<dbReference type="SUPFAM" id="SSF53850">
    <property type="entry name" value="Periplasmic binding protein-like II"/>
    <property type="match status" value="1"/>
</dbReference>
<comment type="catalytic activity">
    <reaction evidence="7">
        <text>4 porphobilinogen + H2O = hydroxymethylbilane + 4 NH4(+)</text>
        <dbReference type="Rhea" id="RHEA:13185"/>
        <dbReference type="ChEBI" id="CHEBI:15377"/>
        <dbReference type="ChEBI" id="CHEBI:28938"/>
        <dbReference type="ChEBI" id="CHEBI:57845"/>
        <dbReference type="ChEBI" id="CHEBI:58126"/>
        <dbReference type="EC" id="2.5.1.61"/>
    </reaction>
</comment>
<comment type="function">
    <text evidence="1">Tetrapolymerization of the monopyrrole PBG into the hydroxymethylbilane pre-uroporphyrinogen in several discrete steps.</text>
</comment>
<accession>A0ABV6FNY5</accession>
<dbReference type="Pfam" id="PF01379">
    <property type="entry name" value="Porphobil_deam"/>
    <property type="match status" value="1"/>
</dbReference>
<evidence type="ECO:0000256" key="1">
    <source>
        <dbReference type="ARBA" id="ARBA00002869"/>
    </source>
</evidence>
<dbReference type="PANTHER" id="PTHR11557:SF0">
    <property type="entry name" value="PORPHOBILINOGEN DEAMINASE"/>
    <property type="match status" value="1"/>
</dbReference>
<proteinExistence type="inferred from homology"/>
<evidence type="ECO:0000259" key="9">
    <source>
        <dbReference type="Pfam" id="PF01379"/>
    </source>
</evidence>
<dbReference type="PIRSF" id="PIRSF001438">
    <property type="entry name" value="4pyrrol_synth_OHMeBilane_synth"/>
    <property type="match status" value="1"/>
</dbReference>
<feature type="domain" description="Porphobilinogen deaminase C-terminal" evidence="10">
    <location>
        <begin position="228"/>
        <end position="294"/>
    </location>
</feature>
<gene>
    <name evidence="11" type="primary">hemC</name>
    <name evidence="11" type="ORF">ACFFIP_02695</name>
</gene>
<evidence type="ECO:0000256" key="3">
    <source>
        <dbReference type="ARBA" id="ARBA00005638"/>
    </source>
</evidence>
<dbReference type="Gene3D" id="3.40.190.10">
    <property type="entry name" value="Periplasmic binding protein-like II"/>
    <property type="match status" value="2"/>
</dbReference>
<dbReference type="GO" id="GO:0004418">
    <property type="term" value="F:hydroxymethylbilane synthase activity"/>
    <property type="evidence" value="ECO:0007669"/>
    <property type="project" value="UniProtKB-EC"/>
</dbReference>
<dbReference type="InterPro" id="IPR036803">
    <property type="entry name" value="Porphobilinogen_deaminase_C_sf"/>
</dbReference>
<evidence type="ECO:0000256" key="5">
    <source>
        <dbReference type="ARBA" id="ARBA00022679"/>
    </source>
</evidence>
<dbReference type="EC" id="2.5.1.61" evidence="8"/>
<evidence type="ECO:0000256" key="2">
    <source>
        <dbReference type="ARBA" id="ARBA00004735"/>
    </source>
</evidence>
<evidence type="ECO:0000313" key="12">
    <source>
        <dbReference type="Proteomes" id="UP001589797"/>
    </source>
</evidence>
<dbReference type="InterPro" id="IPR022418">
    <property type="entry name" value="Porphobilinogen_deaminase_C"/>
</dbReference>
<organism evidence="11 12">
    <name type="scientific">Fontibacter flavus</name>
    <dbReference type="NCBI Taxonomy" id="654838"/>
    <lineage>
        <taxon>Bacteria</taxon>
        <taxon>Pseudomonadati</taxon>
        <taxon>Bacteroidota</taxon>
        <taxon>Cytophagia</taxon>
        <taxon>Cytophagales</taxon>
        <taxon>Cyclobacteriaceae</taxon>
        <taxon>Fontibacter</taxon>
    </lineage>
</organism>
<dbReference type="InterPro" id="IPR000860">
    <property type="entry name" value="HemC"/>
</dbReference>